<dbReference type="AlphaFoldDB" id="A6DGM2"/>
<comment type="cofactor">
    <cofactor evidence="1">
        <name>Ca(2+)</name>
        <dbReference type="ChEBI" id="CHEBI:29108"/>
    </cofactor>
</comment>
<accession>A6DGM2</accession>
<dbReference type="GO" id="GO:0004065">
    <property type="term" value="F:arylsulfatase activity"/>
    <property type="evidence" value="ECO:0007669"/>
    <property type="project" value="TreeGrafter"/>
</dbReference>
<evidence type="ECO:0000256" key="6">
    <source>
        <dbReference type="ARBA" id="ARBA00022837"/>
    </source>
</evidence>
<protein>
    <submittedName>
        <fullName evidence="8">N-acetylgalactosamine 6-sulfate sulfatase GALNS</fullName>
    </submittedName>
</protein>
<feature type="domain" description="Sulfatase N-terminal" evidence="7">
    <location>
        <begin position="21"/>
        <end position="372"/>
    </location>
</feature>
<dbReference type="RefSeq" id="WP_007277059.1">
    <property type="nucleotide sequence ID" value="NZ_ABCK01000002.1"/>
</dbReference>
<dbReference type="InterPro" id="IPR024607">
    <property type="entry name" value="Sulfatase_CS"/>
</dbReference>
<dbReference type="STRING" id="313628.LNTAR_23154"/>
<dbReference type="eggNOG" id="COG3119">
    <property type="taxonomic scope" value="Bacteria"/>
</dbReference>
<sequence>MKYLLFLLMPLALFASDRPKPNVILILTDDLGWQDVKCYDIDEPTPYETPNIDKLATEGVMFWQAYSPAPTCAPTRGAILAGKHPARLQRTHVVGGAPPIPHNEKQWSVISPWYRGRLPVSEITIPQLLKPQGYVSGHVGKWHVAISHHAYPQADDHGFDFTRSNLGVSANMKNRLEGFATKAKNDRYRLDDNGFPYHENSEDALDFIRENKDKPFFLYYATWLVHTPIVSRSRELLEKYCKKLGIEFPKDPKGWDLPGQQNPYYAAMVEMLDYYMGQMFTYLKETDDPRWPGHKLIENTYIIFTSDNGGMEKVPGEIITDNFPLDKGKINAKEGGIRVPLIITGPGIKAGQESDVMINGLDFFPTILSWSGAKKPDNLKLDGLDISTLLTKDASNPKLVKKENGEVRNSIMHHFPNSYSMHSTLRIGDYKVIRNYKPEMPPFELYQLYDNGKRVDIEESKNLAKTMPEKVQEMNKILQQKLEEMDASFPFLNPYTMRKLPGKDQVCAVSENGLDGNKAWVKFKENGNKVTKAYLLYTDNGGHKYEEWYRLDAQVKDGKVIAKLPKGTTHYLFNLVDDKHFMLSYPRMGQMSHYNINKKYSINALKVK</sequence>
<keyword evidence="3" id="KW-0479">Metal-binding</keyword>
<keyword evidence="4" id="KW-0732">Signal</keyword>
<dbReference type="PROSITE" id="PS00149">
    <property type="entry name" value="SULFATASE_2"/>
    <property type="match status" value="1"/>
</dbReference>
<dbReference type="EMBL" id="ABCK01000002">
    <property type="protein sequence ID" value="EDM29339.1"/>
    <property type="molecule type" value="Genomic_DNA"/>
</dbReference>
<dbReference type="InterPro" id="IPR000917">
    <property type="entry name" value="Sulfatase_N"/>
</dbReference>
<keyword evidence="5" id="KW-0378">Hydrolase</keyword>
<dbReference type="Gene3D" id="3.30.1120.10">
    <property type="match status" value="1"/>
</dbReference>
<dbReference type="PANTHER" id="PTHR42693">
    <property type="entry name" value="ARYLSULFATASE FAMILY MEMBER"/>
    <property type="match status" value="1"/>
</dbReference>
<name>A6DGM2_9BACT</name>
<dbReference type="CDD" id="cd16144">
    <property type="entry name" value="ARS_like"/>
    <property type="match status" value="1"/>
</dbReference>
<keyword evidence="9" id="KW-1185">Reference proteome</keyword>
<dbReference type="InterPro" id="IPR050738">
    <property type="entry name" value="Sulfatase"/>
</dbReference>
<gene>
    <name evidence="8" type="ORF">LNTAR_23154</name>
</gene>
<dbReference type="Pfam" id="PF00884">
    <property type="entry name" value="Sulfatase"/>
    <property type="match status" value="1"/>
</dbReference>
<dbReference type="Gene3D" id="3.40.720.10">
    <property type="entry name" value="Alkaline Phosphatase, subunit A"/>
    <property type="match status" value="1"/>
</dbReference>
<organism evidence="8 9">
    <name type="scientific">Lentisphaera araneosa HTCC2155</name>
    <dbReference type="NCBI Taxonomy" id="313628"/>
    <lineage>
        <taxon>Bacteria</taxon>
        <taxon>Pseudomonadati</taxon>
        <taxon>Lentisphaerota</taxon>
        <taxon>Lentisphaeria</taxon>
        <taxon>Lentisphaerales</taxon>
        <taxon>Lentisphaeraceae</taxon>
        <taxon>Lentisphaera</taxon>
    </lineage>
</organism>
<dbReference type="GO" id="GO:0046872">
    <property type="term" value="F:metal ion binding"/>
    <property type="evidence" value="ECO:0007669"/>
    <property type="project" value="UniProtKB-KW"/>
</dbReference>
<dbReference type="PANTHER" id="PTHR42693:SF42">
    <property type="entry name" value="ARYLSULFATASE G"/>
    <property type="match status" value="1"/>
</dbReference>
<evidence type="ECO:0000256" key="1">
    <source>
        <dbReference type="ARBA" id="ARBA00001913"/>
    </source>
</evidence>
<evidence type="ECO:0000256" key="4">
    <source>
        <dbReference type="ARBA" id="ARBA00022729"/>
    </source>
</evidence>
<dbReference type="SUPFAM" id="SSF53649">
    <property type="entry name" value="Alkaline phosphatase-like"/>
    <property type="match status" value="1"/>
</dbReference>
<evidence type="ECO:0000256" key="3">
    <source>
        <dbReference type="ARBA" id="ARBA00022723"/>
    </source>
</evidence>
<evidence type="ECO:0000313" key="9">
    <source>
        <dbReference type="Proteomes" id="UP000004947"/>
    </source>
</evidence>
<keyword evidence="6" id="KW-0106">Calcium</keyword>
<dbReference type="InterPro" id="IPR017850">
    <property type="entry name" value="Alkaline_phosphatase_core_sf"/>
</dbReference>
<proteinExistence type="inferred from homology"/>
<dbReference type="PROSITE" id="PS00523">
    <property type="entry name" value="SULFATASE_1"/>
    <property type="match status" value="1"/>
</dbReference>
<comment type="similarity">
    <text evidence="2">Belongs to the sulfatase family.</text>
</comment>
<evidence type="ECO:0000256" key="2">
    <source>
        <dbReference type="ARBA" id="ARBA00008779"/>
    </source>
</evidence>
<evidence type="ECO:0000256" key="5">
    <source>
        <dbReference type="ARBA" id="ARBA00022801"/>
    </source>
</evidence>
<dbReference type="OrthoDB" id="9783154at2"/>
<evidence type="ECO:0000313" key="8">
    <source>
        <dbReference type="EMBL" id="EDM29339.1"/>
    </source>
</evidence>
<reference evidence="8 9" key="1">
    <citation type="journal article" date="2010" name="J. Bacteriol.">
        <title>Genome sequence of Lentisphaera araneosa HTCC2155T, the type species of the order Lentisphaerales in the phylum Lentisphaerae.</title>
        <authorList>
            <person name="Thrash J.C."/>
            <person name="Cho J.C."/>
            <person name="Vergin K.L."/>
            <person name="Morris R.M."/>
            <person name="Giovannoni S.J."/>
        </authorList>
    </citation>
    <scope>NUCLEOTIDE SEQUENCE [LARGE SCALE GENOMIC DNA]</scope>
    <source>
        <strain evidence="8 9">HTCC2155</strain>
    </source>
</reference>
<dbReference type="Proteomes" id="UP000004947">
    <property type="component" value="Unassembled WGS sequence"/>
</dbReference>
<evidence type="ECO:0000259" key="7">
    <source>
        <dbReference type="Pfam" id="PF00884"/>
    </source>
</evidence>
<comment type="caution">
    <text evidence="8">The sequence shown here is derived from an EMBL/GenBank/DDBJ whole genome shotgun (WGS) entry which is preliminary data.</text>
</comment>